<sequence>MVSIVTDLPGASEGADRLPAAAGLAAIRSIVGQARPVAEGGRAMGRIRQSRASLRARGAG</sequence>
<accession>A0AAU9ANR6</accession>
<name>A0AAU9ANR6_LYSEN</name>
<dbReference type="KEGG" id="lem:LEN_0945"/>
<evidence type="ECO:0000313" key="3">
    <source>
        <dbReference type="Proteomes" id="UP000218824"/>
    </source>
</evidence>
<organism evidence="2 3">
    <name type="scientific">Lysobacter enzymogenes</name>
    <dbReference type="NCBI Taxonomy" id="69"/>
    <lineage>
        <taxon>Bacteria</taxon>
        <taxon>Pseudomonadati</taxon>
        <taxon>Pseudomonadota</taxon>
        <taxon>Gammaproteobacteria</taxon>
        <taxon>Lysobacterales</taxon>
        <taxon>Lysobacteraceae</taxon>
        <taxon>Lysobacter</taxon>
    </lineage>
</organism>
<gene>
    <name evidence="2" type="ORF">LEN_0945</name>
</gene>
<feature type="region of interest" description="Disordered" evidence="1">
    <location>
        <begin position="39"/>
        <end position="60"/>
    </location>
</feature>
<evidence type="ECO:0000256" key="1">
    <source>
        <dbReference type="SAM" id="MobiDB-lite"/>
    </source>
</evidence>
<proteinExistence type="predicted"/>
<dbReference type="EMBL" id="AP014940">
    <property type="protein sequence ID" value="BAV96432.1"/>
    <property type="molecule type" value="Genomic_DNA"/>
</dbReference>
<dbReference type="Proteomes" id="UP000218824">
    <property type="component" value="Chromosome"/>
</dbReference>
<reference evidence="2 3" key="1">
    <citation type="journal article" date="2017" name="DNA Res.">
        <title>Complete genome sequence and expression profile of the commercial lytic enzyme producer Lysobacter enzymogenes M497-1.</title>
        <authorList>
            <person name="Takami H."/>
            <person name="Toyoda A."/>
            <person name="Uchiyama I."/>
            <person name="Itoh T."/>
            <person name="Takaki Y."/>
            <person name="Arai W."/>
            <person name="Nishi S."/>
            <person name="Kawai M."/>
            <person name="Shinya K."/>
            <person name="Ikeda H."/>
        </authorList>
    </citation>
    <scope>NUCLEOTIDE SEQUENCE [LARGE SCALE GENOMIC DNA]</scope>
    <source>
        <strain evidence="2 3">M497-1</strain>
    </source>
</reference>
<dbReference type="AlphaFoldDB" id="A0AAU9ANR6"/>
<protein>
    <submittedName>
        <fullName evidence="2">Uncharacterized protein</fullName>
    </submittedName>
</protein>
<evidence type="ECO:0000313" key="2">
    <source>
        <dbReference type="EMBL" id="BAV96432.1"/>
    </source>
</evidence>